<dbReference type="AlphaFoldDB" id="A0A518B5B3"/>
<organism evidence="1 2">
    <name type="scientific">Kolteria novifilia</name>
    <dbReference type="NCBI Taxonomy" id="2527975"/>
    <lineage>
        <taxon>Bacteria</taxon>
        <taxon>Pseudomonadati</taxon>
        <taxon>Planctomycetota</taxon>
        <taxon>Planctomycetia</taxon>
        <taxon>Kolteriales</taxon>
        <taxon>Kolteriaceae</taxon>
        <taxon>Kolteria</taxon>
    </lineage>
</organism>
<dbReference type="InterPro" id="IPR008767">
    <property type="entry name" value="Phage_SPP1_head-tail_adaptor"/>
</dbReference>
<protein>
    <submittedName>
        <fullName evidence="1">Phage head-tail joining protein</fullName>
    </submittedName>
</protein>
<name>A0A518B5B3_9BACT</name>
<dbReference type="InterPro" id="IPR038666">
    <property type="entry name" value="SSP1_head-tail_sf"/>
</dbReference>
<dbReference type="OrthoDB" id="285210at2"/>
<accession>A0A518B5B3</accession>
<dbReference type="NCBIfam" id="TIGR01563">
    <property type="entry name" value="gp16_SPP1"/>
    <property type="match status" value="1"/>
</dbReference>
<reference evidence="1 2" key="1">
    <citation type="submission" date="2019-02" db="EMBL/GenBank/DDBJ databases">
        <title>Deep-cultivation of Planctomycetes and their phenomic and genomic characterization uncovers novel biology.</title>
        <authorList>
            <person name="Wiegand S."/>
            <person name="Jogler M."/>
            <person name="Boedeker C."/>
            <person name="Pinto D."/>
            <person name="Vollmers J."/>
            <person name="Rivas-Marin E."/>
            <person name="Kohn T."/>
            <person name="Peeters S.H."/>
            <person name="Heuer A."/>
            <person name="Rast P."/>
            <person name="Oberbeckmann S."/>
            <person name="Bunk B."/>
            <person name="Jeske O."/>
            <person name="Meyerdierks A."/>
            <person name="Storesund J.E."/>
            <person name="Kallscheuer N."/>
            <person name="Luecker S."/>
            <person name="Lage O.M."/>
            <person name="Pohl T."/>
            <person name="Merkel B.J."/>
            <person name="Hornburger P."/>
            <person name="Mueller R.-W."/>
            <person name="Bruemmer F."/>
            <person name="Labrenz M."/>
            <person name="Spormann A.M."/>
            <person name="Op den Camp H."/>
            <person name="Overmann J."/>
            <person name="Amann R."/>
            <person name="Jetten M.S.M."/>
            <person name="Mascher T."/>
            <person name="Medema M.H."/>
            <person name="Devos D.P."/>
            <person name="Kaster A.-K."/>
            <person name="Ovreas L."/>
            <person name="Rohde M."/>
            <person name="Galperin M.Y."/>
            <person name="Jogler C."/>
        </authorList>
    </citation>
    <scope>NUCLEOTIDE SEQUENCE [LARGE SCALE GENOMIC DNA]</scope>
    <source>
        <strain evidence="1 2">Pan216</strain>
    </source>
</reference>
<gene>
    <name evidence="1" type="ORF">Pan216_30350</name>
</gene>
<dbReference type="Gene3D" id="2.40.10.270">
    <property type="entry name" value="Bacteriophage SPP1 head-tail adaptor protein"/>
    <property type="match status" value="1"/>
</dbReference>
<evidence type="ECO:0000313" key="2">
    <source>
        <dbReference type="Proteomes" id="UP000317093"/>
    </source>
</evidence>
<dbReference type="Proteomes" id="UP000317093">
    <property type="component" value="Chromosome"/>
</dbReference>
<dbReference type="EMBL" id="CP036279">
    <property type="protein sequence ID" value="QDU62168.1"/>
    <property type="molecule type" value="Genomic_DNA"/>
</dbReference>
<keyword evidence="2" id="KW-1185">Reference proteome</keyword>
<dbReference type="RefSeq" id="WP_145258726.1">
    <property type="nucleotide sequence ID" value="NZ_CP036279.1"/>
</dbReference>
<dbReference type="KEGG" id="knv:Pan216_30350"/>
<dbReference type="Pfam" id="PF05521">
    <property type="entry name" value="Phage_HCP"/>
    <property type="match status" value="1"/>
</dbReference>
<evidence type="ECO:0000313" key="1">
    <source>
        <dbReference type="EMBL" id="QDU62168.1"/>
    </source>
</evidence>
<sequence>MSKNVKAGELRHKATFERKTETLDDYGEPVTTWEFLADRRAKLTAIAGNEYWLASQTKSKATHRIECRHLPGLKTADRVRIGSRTFEIESAFDPTNIGRRSLILATEEL</sequence>
<proteinExistence type="predicted"/>